<feature type="transmembrane region" description="Helical" evidence="1">
    <location>
        <begin position="151"/>
        <end position="172"/>
    </location>
</feature>
<sequence length="415" mass="46046">METLLSRAVNQTDVGWPFGTNGLKPGGSYMKNHTSTVSFVYQENTIPTPWPWLLVSFAISFAVASWGYYSTLKQRHEAKGENTRARITLVVLVLTTIRSIATFILAIKAYMSPLRYPANSAIAALFISALSSALDCGLLPARYYGFVFKRLAQLNAWITFAALVMMFALPFVRREFEYGRFTIAGGHCPVAVTNCPYHPLLIGCPNDYDTLSEKERASFWGATVSPLQGLNLANSIISPMEVAIVVLAAVVGGYIAVSGFRLIGRTQEMVEYIWNWREESERKKNREQEANSEELYFVGSLKREKPKAPIRRDASAFIILAILLFTAVSVPIHAYEEAHPKSIIIVDGIGPPDKPKLSTDGPTFRSEFLNFSGENANATSWSDCYPLTAPASKDGFISAWIELQKKDPLTFLAML</sequence>
<comment type="caution">
    <text evidence="2">The sequence shown here is derived from an EMBL/GenBank/DDBJ whole genome shotgun (WGS) entry which is preliminary data.</text>
</comment>
<protein>
    <recommendedName>
        <fullName evidence="4">Integral membrane protein</fullName>
    </recommendedName>
</protein>
<organism evidence="2 3">
    <name type="scientific">Orbilia ellipsospora</name>
    <dbReference type="NCBI Taxonomy" id="2528407"/>
    <lineage>
        <taxon>Eukaryota</taxon>
        <taxon>Fungi</taxon>
        <taxon>Dikarya</taxon>
        <taxon>Ascomycota</taxon>
        <taxon>Pezizomycotina</taxon>
        <taxon>Orbiliomycetes</taxon>
        <taxon>Orbiliales</taxon>
        <taxon>Orbiliaceae</taxon>
        <taxon>Orbilia</taxon>
    </lineage>
</organism>
<keyword evidence="1" id="KW-1133">Transmembrane helix</keyword>
<feature type="transmembrane region" description="Helical" evidence="1">
    <location>
        <begin position="236"/>
        <end position="257"/>
    </location>
</feature>
<proteinExistence type="predicted"/>
<feature type="transmembrane region" description="Helical" evidence="1">
    <location>
        <begin position="89"/>
        <end position="110"/>
    </location>
</feature>
<feature type="transmembrane region" description="Helical" evidence="1">
    <location>
        <begin position="314"/>
        <end position="335"/>
    </location>
</feature>
<feature type="transmembrane region" description="Helical" evidence="1">
    <location>
        <begin position="50"/>
        <end position="69"/>
    </location>
</feature>
<evidence type="ECO:0000313" key="3">
    <source>
        <dbReference type="Proteomes" id="UP001365542"/>
    </source>
</evidence>
<evidence type="ECO:0000256" key="1">
    <source>
        <dbReference type="SAM" id="Phobius"/>
    </source>
</evidence>
<evidence type="ECO:0000313" key="2">
    <source>
        <dbReference type="EMBL" id="KAK6540688.1"/>
    </source>
</evidence>
<dbReference type="Proteomes" id="UP001365542">
    <property type="component" value="Unassembled WGS sequence"/>
</dbReference>
<keyword evidence="3" id="KW-1185">Reference proteome</keyword>
<feature type="transmembrane region" description="Helical" evidence="1">
    <location>
        <begin position="116"/>
        <end position="139"/>
    </location>
</feature>
<name>A0AAV9XFK5_9PEZI</name>
<reference evidence="2 3" key="1">
    <citation type="submission" date="2019-10" db="EMBL/GenBank/DDBJ databases">
        <authorList>
            <person name="Palmer J.M."/>
        </authorList>
    </citation>
    <scope>NUCLEOTIDE SEQUENCE [LARGE SCALE GENOMIC DNA]</scope>
    <source>
        <strain evidence="2 3">TWF694</strain>
    </source>
</reference>
<accession>A0AAV9XFK5</accession>
<gene>
    <name evidence="2" type="ORF">TWF694_008081</name>
</gene>
<keyword evidence="1" id="KW-0812">Transmembrane</keyword>
<keyword evidence="1" id="KW-0472">Membrane</keyword>
<dbReference type="EMBL" id="JAVHJO010000004">
    <property type="protein sequence ID" value="KAK6540688.1"/>
    <property type="molecule type" value="Genomic_DNA"/>
</dbReference>
<evidence type="ECO:0008006" key="4">
    <source>
        <dbReference type="Google" id="ProtNLM"/>
    </source>
</evidence>
<dbReference type="AlphaFoldDB" id="A0AAV9XFK5"/>